<evidence type="ECO:0000256" key="7">
    <source>
        <dbReference type="SAM" id="Phobius"/>
    </source>
</evidence>
<keyword evidence="10" id="KW-1185">Reference proteome</keyword>
<keyword evidence="2" id="KW-0808">Transferase</keyword>
<evidence type="ECO:0000259" key="8">
    <source>
        <dbReference type="PROSITE" id="PS50011"/>
    </source>
</evidence>
<dbReference type="PANTHER" id="PTHR43671">
    <property type="entry name" value="SERINE/THREONINE-PROTEIN KINASE NEK"/>
    <property type="match status" value="1"/>
</dbReference>
<feature type="domain" description="Protein kinase" evidence="8">
    <location>
        <begin position="1"/>
        <end position="161"/>
    </location>
</feature>
<dbReference type="HOGENOM" id="CLU_013589_0_1_0"/>
<dbReference type="KEGG" id="gba:J421_6038"/>
<dbReference type="InterPro" id="IPR050660">
    <property type="entry name" value="NEK_Ser/Thr_kinase"/>
</dbReference>
<feature type="transmembrane region" description="Helical" evidence="7">
    <location>
        <begin position="184"/>
        <end position="203"/>
    </location>
</feature>
<keyword evidence="7" id="KW-0812">Transmembrane</keyword>
<dbReference type="AlphaFoldDB" id="W0RVG5"/>
<geneLocation type="plasmid" evidence="9 10">
    <name>2</name>
</geneLocation>
<organism evidence="9 10">
    <name type="scientific">Gemmatirosa kalamazoonensis</name>
    <dbReference type="NCBI Taxonomy" id="861299"/>
    <lineage>
        <taxon>Bacteria</taxon>
        <taxon>Pseudomonadati</taxon>
        <taxon>Gemmatimonadota</taxon>
        <taxon>Gemmatimonadia</taxon>
        <taxon>Gemmatimonadales</taxon>
        <taxon>Gemmatimonadaceae</taxon>
        <taxon>Gemmatirosa</taxon>
    </lineage>
</organism>
<evidence type="ECO:0000256" key="2">
    <source>
        <dbReference type="ARBA" id="ARBA00022679"/>
    </source>
</evidence>
<keyword evidence="9" id="KW-0614">Plasmid</keyword>
<dbReference type="SMART" id="SM00028">
    <property type="entry name" value="TPR"/>
    <property type="match status" value="5"/>
</dbReference>
<evidence type="ECO:0000256" key="1">
    <source>
        <dbReference type="ARBA" id="ARBA00012513"/>
    </source>
</evidence>
<dbReference type="eggNOG" id="COG0457">
    <property type="taxonomic scope" value="Bacteria"/>
</dbReference>
<evidence type="ECO:0000256" key="5">
    <source>
        <dbReference type="ARBA" id="ARBA00022840"/>
    </source>
</evidence>
<dbReference type="InterPro" id="IPR011990">
    <property type="entry name" value="TPR-like_helical_dom_sf"/>
</dbReference>
<dbReference type="GO" id="GO:0005524">
    <property type="term" value="F:ATP binding"/>
    <property type="evidence" value="ECO:0007669"/>
    <property type="project" value="UniProtKB-KW"/>
</dbReference>
<sequence length="698" mass="71960">MHRDVKPRNVLLVSGAAMVADFGVAKALRDAVHGGSGERPLGGAPDASAPSRDSLTGTGFSVGTPLYMAPEQAAGDPAVDSRADVYALGVTAYEMLTGAAPFADLAPHALLRAKLTELPPPVDAVRPDVPASLAELVQECLAPQPADRPANAAAVVERLSVAASDTGRRRAAALPRRISPARRTAVLASLGALAVVAALGAAWRARTAVSASAAPAAGSPAAGSPASAVPASVVLVVPLVSLSEDSSDAHLAQGVTAHLAAMLSRLPSVRVVSPSRVQGLMREGMSPDEIARRLGASLLVEGTLERAARRVRTTARLVDAKSGTMQWAGAFEHGTEELFALQDDVVAGVANGIRPGAADALRAPNAAAAVPPEAYELVLRGRYLVRTRRPRALREAIGAFERALKLAPSYAPAASALADAYALLPLYGAASVTDALARAATAAERAVALDSGSGEAHIAQARVQDALWQWDDAERSYQRALAGMPRDAGAWQAYGEHRLVRGDAAGAVAALERAARLDSSTAITHASLAVALAAAGQPARARAEASLAVQGDPTLATGWMLMGAVHLFDGRPADALAALSAGLALEPRSALGLGLAGYAAARAGDLEEARKYRARIDGLGTLPGRPLALAHLELGVRDTAAALDALERAVEQHDPFLATEPLWSPLFDEVRPSARFRRVLDELGLASLARPRRAATTP</sequence>
<evidence type="ECO:0000313" key="10">
    <source>
        <dbReference type="Proteomes" id="UP000019151"/>
    </source>
</evidence>
<dbReference type="InterPro" id="IPR011009">
    <property type="entry name" value="Kinase-like_dom_sf"/>
</dbReference>
<dbReference type="InterPro" id="IPR000719">
    <property type="entry name" value="Prot_kinase_dom"/>
</dbReference>
<dbReference type="PATRIC" id="fig|861299.3.peg.6092"/>
<dbReference type="eggNOG" id="COG5616">
    <property type="taxonomic scope" value="Bacteria"/>
</dbReference>
<feature type="region of interest" description="Disordered" evidence="6">
    <location>
        <begin position="33"/>
        <end position="55"/>
    </location>
</feature>
<dbReference type="PANTHER" id="PTHR43671:SF13">
    <property type="entry name" value="SERINE_THREONINE-PROTEIN KINASE NEK2"/>
    <property type="match status" value="1"/>
</dbReference>
<accession>W0RVG5</accession>
<dbReference type="Gene3D" id="1.10.510.10">
    <property type="entry name" value="Transferase(Phosphotransferase) domain 1"/>
    <property type="match status" value="1"/>
</dbReference>
<dbReference type="GO" id="GO:0004674">
    <property type="term" value="F:protein serine/threonine kinase activity"/>
    <property type="evidence" value="ECO:0007669"/>
    <property type="project" value="UniProtKB-EC"/>
</dbReference>
<keyword evidence="7" id="KW-0472">Membrane</keyword>
<dbReference type="RefSeq" id="WP_025414873.1">
    <property type="nucleotide sequence ID" value="NZ_CP007130.1"/>
</dbReference>
<gene>
    <name evidence="9" type="ORF">J421_6038</name>
</gene>
<reference evidence="9 10" key="1">
    <citation type="journal article" date="2014" name="Genome Announc.">
        <title>Genome Sequence and Methylome of Soil Bacterium Gemmatirosa kalamazoonensis KBS708T, a Member of the Rarely Cultivated Gemmatimonadetes Phylum.</title>
        <authorList>
            <person name="Debruyn J.M."/>
            <person name="Radosevich M."/>
            <person name="Wommack K.E."/>
            <person name="Polson S.W."/>
            <person name="Hauser L.J."/>
            <person name="Fawaz M.N."/>
            <person name="Korlach J."/>
            <person name="Tsai Y.C."/>
        </authorList>
    </citation>
    <scope>NUCLEOTIDE SEQUENCE [LARGE SCALE GENOMIC DNA]</scope>
    <source>
        <strain evidence="9 10">KBS708</strain>
        <plasmid evidence="10">Plasmid 2</plasmid>
    </source>
</reference>
<keyword evidence="4 9" id="KW-0418">Kinase</keyword>
<dbReference type="CDD" id="cd14014">
    <property type="entry name" value="STKc_PknB_like"/>
    <property type="match status" value="1"/>
</dbReference>
<proteinExistence type="predicted"/>
<keyword evidence="5" id="KW-0067">ATP-binding</keyword>
<dbReference type="Gene3D" id="1.25.40.10">
    <property type="entry name" value="Tetratricopeptide repeat domain"/>
    <property type="match status" value="1"/>
</dbReference>
<dbReference type="Gene3D" id="3.40.50.10610">
    <property type="entry name" value="ABC-type transport auxiliary lipoprotein component"/>
    <property type="match status" value="1"/>
</dbReference>
<keyword evidence="7" id="KW-1133">Transmembrane helix</keyword>
<evidence type="ECO:0000256" key="6">
    <source>
        <dbReference type="SAM" id="MobiDB-lite"/>
    </source>
</evidence>
<keyword evidence="3" id="KW-0547">Nucleotide-binding</keyword>
<evidence type="ECO:0000256" key="3">
    <source>
        <dbReference type="ARBA" id="ARBA00022741"/>
    </source>
</evidence>
<dbReference type="EMBL" id="CP007130">
    <property type="protein sequence ID" value="AHG93573.1"/>
    <property type="molecule type" value="Genomic_DNA"/>
</dbReference>
<dbReference type="InterPro" id="IPR019734">
    <property type="entry name" value="TPR_rpt"/>
</dbReference>
<dbReference type="eggNOG" id="COG0515">
    <property type="taxonomic scope" value="Bacteria"/>
</dbReference>
<dbReference type="SUPFAM" id="SSF48452">
    <property type="entry name" value="TPR-like"/>
    <property type="match status" value="2"/>
</dbReference>
<evidence type="ECO:0000313" key="9">
    <source>
        <dbReference type="EMBL" id="AHG93573.1"/>
    </source>
</evidence>
<dbReference type="EC" id="2.7.11.1" evidence="1"/>
<dbReference type="SMART" id="SM00220">
    <property type="entry name" value="S_TKc"/>
    <property type="match status" value="1"/>
</dbReference>
<dbReference type="PROSITE" id="PS50011">
    <property type="entry name" value="PROTEIN_KINASE_DOM"/>
    <property type="match status" value="1"/>
</dbReference>
<dbReference type="Pfam" id="PF00069">
    <property type="entry name" value="Pkinase"/>
    <property type="match status" value="1"/>
</dbReference>
<evidence type="ECO:0000256" key="4">
    <source>
        <dbReference type="ARBA" id="ARBA00022777"/>
    </source>
</evidence>
<name>W0RVG5_9BACT</name>
<dbReference type="InParanoid" id="W0RVG5"/>
<protein>
    <recommendedName>
        <fullName evidence="1">non-specific serine/threonine protein kinase</fullName>
        <ecNumber evidence="1">2.7.11.1</ecNumber>
    </recommendedName>
</protein>
<dbReference type="SUPFAM" id="SSF56112">
    <property type="entry name" value="Protein kinase-like (PK-like)"/>
    <property type="match status" value="1"/>
</dbReference>
<dbReference type="Proteomes" id="UP000019151">
    <property type="component" value="Plasmid 2"/>
</dbReference>